<feature type="region of interest" description="Disordered" evidence="1">
    <location>
        <begin position="240"/>
        <end position="264"/>
    </location>
</feature>
<feature type="compositionally biased region" description="Basic and acidic residues" evidence="1">
    <location>
        <begin position="246"/>
        <end position="258"/>
    </location>
</feature>
<feature type="compositionally biased region" description="Polar residues" evidence="1">
    <location>
        <begin position="1"/>
        <end position="17"/>
    </location>
</feature>
<keyword evidence="2" id="KW-0472">Membrane</keyword>
<proteinExistence type="predicted"/>
<protein>
    <recommendedName>
        <fullName evidence="5">Major facilitator superfamily (MFS) profile domain-containing protein</fullName>
    </recommendedName>
</protein>
<keyword evidence="2" id="KW-1133">Transmembrane helix</keyword>
<evidence type="ECO:0000256" key="2">
    <source>
        <dbReference type="SAM" id="Phobius"/>
    </source>
</evidence>
<dbReference type="EMBL" id="SFCI01000649">
    <property type="protein sequence ID" value="TFY78600.1"/>
    <property type="molecule type" value="Genomic_DNA"/>
</dbReference>
<evidence type="ECO:0000313" key="4">
    <source>
        <dbReference type="Proteomes" id="UP000298061"/>
    </source>
</evidence>
<feature type="region of interest" description="Disordered" evidence="1">
    <location>
        <begin position="1"/>
        <end position="29"/>
    </location>
</feature>
<evidence type="ECO:0000256" key="1">
    <source>
        <dbReference type="SAM" id="MobiDB-lite"/>
    </source>
</evidence>
<feature type="transmembrane region" description="Helical" evidence="2">
    <location>
        <begin position="167"/>
        <end position="188"/>
    </location>
</feature>
<accession>A0A4Y9ZWR8</accession>
<comment type="caution">
    <text evidence="3">The sequence shown here is derived from an EMBL/GenBank/DDBJ whole genome shotgun (WGS) entry which is preliminary data.</text>
</comment>
<dbReference type="Proteomes" id="UP000298061">
    <property type="component" value="Unassembled WGS sequence"/>
</dbReference>
<organism evidence="3 4">
    <name type="scientific">Hericium alpestre</name>
    <dbReference type="NCBI Taxonomy" id="135208"/>
    <lineage>
        <taxon>Eukaryota</taxon>
        <taxon>Fungi</taxon>
        <taxon>Dikarya</taxon>
        <taxon>Basidiomycota</taxon>
        <taxon>Agaricomycotina</taxon>
        <taxon>Agaricomycetes</taxon>
        <taxon>Russulales</taxon>
        <taxon>Hericiaceae</taxon>
        <taxon>Hericium</taxon>
    </lineage>
</organism>
<feature type="transmembrane region" description="Helical" evidence="2">
    <location>
        <begin position="39"/>
        <end position="60"/>
    </location>
</feature>
<dbReference type="AlphaFoldDB" id="A0A4Y9ZWR8"/>
<feature type="transmembrane region" description="Helical" evidence="2">
    <location>
        <begin position="67"/>
        <end position="86"/>
    </location>
</feature>
<sequence length="512" mass="56240">MSTVYDNASITQSSVSEPDTPKLSPTPEPFADDYPVGRWRAWSTVLGAWLILSCSVGMGLVDSGASIGGIFLSILLNSLLHGPLGFVWGTRITAFVCLALFIIGNLLVFVPPMPPRFAMLGCVTPAGLLLFVIFYGFFFGASVAMYLPVIDALTPSGADKGKRMGMAVVPVGVACLIGPPISGAVLGADYAWWKGVVFASAPVRRTYSLPEAITLMPRTLDCTFTSRTMTEFDEKRHISVVEGADEPEHPEKKARVEPAEEPPLPSEPLCFSALRWQGTPVARSGDDSPEYYAQYINAVRASTPLTPTGWSHEHQAFIYKAKQGKPIRFVYSRSTYIGTLSSTQMTRSCSCTAPVPEPGKSAFTATFDRSDGIEIKEELPFELVLQEEPTIAPSEPSRASIVYLGMPDLELHRAAVEDGLEAESSGEEPDSDLEADAEHHTGEWAGKWTRTFYSTRKGRVRTDRIEYMDGERTGKERLELYEVRATVMEIYVSPSFFDKQGEREDSEIQEIL</sequence>
<keyword evidence="4" id="KW-1185">Reference proteome</keyword>
<dbReference type="STRING" id="135208.A0A4Y9ZWR8"/>
<feature type="compositionally biased region" description="Acidic residues" evidence="1">
    <location>
        <begin position="418"/>
        <end position="435"/>
    </location>
</feature>
<feature type="transmembrane region" description="Helical" evidence="2">
    <location>
        <begin position="92"/>
        <end position="110"/>
    </location>
</feature>
<dbReference type="OrthoDB" id="2689004at2759"/>
<keyword evidence="2" id="KW-0812">Transmembrane</keyword>
<reference evidence="3 4" key="1">
    <citation type="submission" date="2019-02" db="EMBL/GenBank/DDBJ databases">
        <title>Genome sequencing of the rare red list fungi Hericium alpestre (H. flagellum).</title>
        <authorList>
            <person name="Buettner E."/>
            <person name="Kellner H."/>
        </authorList>
    </citation>
    <scope>NUCLEOTIDE SEQUENCE [LARGE SCALE GENOMIC DNA]</scope>
    <source>
        <strain evidence="3 4">DSM 108284</strain>
    </source>
</reference>
<feature type="region of interest" description="Disordered" evidence="1">
    <location>
        <begin position="418"/>
        <end position="440"/>
    </location>
</feature>
<evidence type="ECO:0008006" key="5">
    <source>
        <dbReference type="Google" id="ProtNLM"/>
    </source>
</evidence>
<name>A0A4Y9ZWR8_9AGAM</name>
<evidence type="ECO:0000313" key="3">
    <source>
        <dbReference type="EMBL" id="TFY78600.1"/>
    </source>
</evidence>
<dbReference type="InterPro" id="IPR036259">
    <property type="entry name" value="MFS_trans_sf"/>
</dbReference>
<feature type="transmembrane region" description="Helical" evidence="2">
    <location>
        <begin position="117"/>
        <end position="147"/>
    </location>
</feature>
<gene>
    <name evidence="3" type="ORF">EWM64_g5410</name>
</gene>
<dbReference type="SUPFAM" id="SSF103473">
    <property type="entry name" value="MFS general substrate transporter"/>
    <property type="match status" value="1"/>
</dbReference>